<keyword evidence="4" id="KW-1185">Reference proteome</keyword>
<protein>
    <recommendedName>
        <fullName evidence="5">Transport protein USO1</fullName>
    </recommendedName>
</protein>
<name>A0A136JI67_9PEZI</name>
<feature type="compositionally biased region" description="Polar residues" evidence="2">
    <location>
        <begin position="2255"/>
        <end position="2267"/>
    </location>
</feature>
<keyword evidence="1" id="KW-0175">Coiled coil</keyword>
<organism evidence="3 4">
    <name type="scientific">Microdochium bolleyi</name>
    <dbReference type="NCBI Taxonomy" id="196109"/>
    <lineage>
        <taxon>Eukaryota</taxon>
        <taxon>Fungi</taxon>
        <taxon>Dikarya</taxon>
        <taxon>Ascomycota</taxon>
        <taxon>Pezizomycotina</taxon>
        <taxon>Sordariomycetes</taxon>
        <taxon>Xylariomycetidae</taxon>
        <taxon>Xylariales</taxon>
        <taxon>Microdochiaceae</taxon>
        <taxon>Microdochium</taxon>
    </lineage>
</organism>
<evidence type="ECO:0008006" key="5">
    <source>
        <dbReference type="Google" id="ProtNLM"/>
    </source>
</evidence>
<evidence type="ECO:0000313" key="3">
    <source>
        <dbReference type="EMBL" id="KXJ96840.1"/>
    </source>
</evidence>
<feature type="coiled-coil region" evidence="1">
    <location>
        <begin position="1923"/>
        <end position="1974"/>
    </location>
</feature>
<feature type="compositionally biased region" description="Basic and acidic residues" evidence="2">
    <location>
        <begin position="1113"/>
        <end position="1122"/>
    </location>
</feature>
<feature type="region of interest" description="Disordered" evidence="2">
    <location>
        <begin position="2202"/>
        <end position="2267"/>
    </location>
</feature>
<feature type="compositionally biased region" description="Polar residues" evidence="2">
    <location>
        <begin position="2105"/>
        <end position="2122"/>
    </location>
</feature>
<reference evidence="4" key="1">
    <citation type="submission" date="2016-02" db="EMBL/GenBank/DDBJ databases">
        <title>Draft genome sequence of Microdochium bolleyi, a fungal endophyte of beachgrass.</title>
        <authorList>
            <consortium name="DOE Joint Genome Institute"/>
            <person name="David A.S."/>
            <person name="May G."/>
            <person name="Haridas S."/>
            <person name="Lim J."/>
            <person name="Wang M."/>
            <person name="Labutti K."/>
            <person name="Lipzen A."/>
            <person name="Barry K."/>
            <person name="Grigoriev I.V."/>
        </authorList>
    </citation>
    <scope>NUCLEOTIDE SEQUENCE [LARGE SCALE GENOMIC DNA]</scope>
    <source>
        <strain evidence="4">J235TASD1</strain>
    </source>
</reference>
<accession>A0A136JI67</accession>
<feature type="region of interest" description="Disordered" evidence="2">
    <location>
        <begin position="1013"/>
        <end position="1034"/>
    </location>
</feature>
<feature type="compositionally biased region" description="Acidic residues" evidence="2">
    <location>
        <begin position="2207"/>
        <end position="2217"/>
    </location>
</feature>
<feature type="coiled-coil region" evidence="1">
    <location>
        <begin position="267"/>
        <end position="294"/>
    </location>
</feature>
<dbReference type="STRING" id="196109.A0A136JI67"/>
<dbReference type="OrthoDB" id="5423371at2759"/>
<dbReference type="EMBL" id="KQ964245">
    <property type="protein sequence ID" value="KXJ96840.1"/>
    <property type="molecule type" value="Genomic_DNA"/>
</dbReference>
<dbReference type="PANTHER" id="PTHR23159">
    <property type="entry name" value="CENTROSOMAL PROTEIN 2"/>
    <property type="match status" value="1"/>
</dbReference>
<feature type="compositionally biased region" description="Polar residues" evidence="2">
    <location>
        <begin position="226"/>
        <end position="236"/>
    </location>
</feature>
<feature type="region of interest" description="Disordered" evidence="2">
    <location>
        <begin position="1097"/>
        <end position="1140"/>
    </location>
</feature>
<dbReference type="InParanoid" id="A0A136JI67"/>
<feature type="region of interest" description="Disordered" evidence="2">
    <location>
        <begin position="451"/>
        <end position="477"/>
    </location>
</feature>
<feature type="region of interest" description="Disordered" evidence="2">
    <location>
        <begin position="90"/>
        <end position="243"/>
    </location>
</feature>
<evidence type="ECO:0000313" key="4">
    <source>
        <dbReference type="Proteomes" id="UP000070501"/>
    </source>
</evidence>
<feature type="compositionally biased region" description="Gly residues" evidence="2">
    <location>
        <begin position="451"/>
        <end position="461"/>
    </location>
</feature>
<feature type="compositionally biased region" description="Basic and acidic residues" evidence="2">
    <location>
        <begin position="154"/>
        <end position="169"/>
    </location>
</feature>
<feature type="compositionally biased region" description="Low complexity" evidence="2">
    <location>
        <begin position="2226"/>
        <end position="2237"/>
    </location>
</feature>
<dbReference type="Proteomes" id="UP000070501">
    <property type="component" value="Unassembled WGS sequence"/>
</dbReference>
<sequence length="2287" mass="251260">MPPIERDAPVDVQSRHQHSNSFDHSRALVPMWDSSDPERAPPPLPLNPQSPSVSPSRIGTSLAIQHAHAAMTERAREAALVPTLVKRMTVDLPGGSPERALVPRPSPHKRMQSLQPGTVRDLSLMIEGSRESGRSSTPQSPEKTKRPTTPIGPKEPEKDYFASDKENTRPESPAMSNSLTPVLRPSARRPHHSILGENTPPQSATMLALHNHPSSTPKPAFAQPASIASSPVQTPAASAPRAVESPAPLSVVTNQSSAMSKSSIPTADQLSNQILSLTNIATALQKEMSQLSRRSRDNATDLMSLKEATHARDEDIRKSLRELVTNIDPTKSNRDPYDRNLYMEQKAQATSPKMARPFALPRIPSPNSFMDNESLLSVPSLVGGSQESPASIALLEKILREMGTRDGQDSLLGRLTELAERLNGMASFGKVDELIQQLQSSQHRAMIPTAGGRGGGGGGGNARARNLSFDDGDDERDLGLTQTNSHASMQMTSKPPDLLNDDLLRIIRSVKDSVAQGGGMTAEVKALVRELRGEVLGMGRDIARKLEEVDVAACGKVEPVSKTQVSRIVDEGLDQMKSHMNQLLREHRRASAASTKSAIDYQEIYNVMSAAISETRPRRDSEADITREDVIQAVKDAWEDYKPEIQIEQIGLERDEVLACLQEGLAAHRSSEKESNAASREDVYQAVARGLETFIPPHIDTPASMSKDEIVEAVRECLEEFEFPVASGGANNDLTREDMLDAVQQGLSNFNFPSTNNAIVARGGGDDAAIIDRLQDIMHFMQEEFRAVSEEAKQNVAANGRDTEQVLDATRDGMDQLRSHMESYVDRVSGMAGQEQMMANLVHNLDSFRDDLSVLVGRNSDASTDALKQEIESLRDAVNSALVPHVPQAPDNREALQTIQDGIERVRQELLRPHAGTTDILDALHEGFSDLRATIERIGDKPADLTANDEILDALKSGLGDVRTEIDSLRENTNDKALATIGPVPNDALIPMNILKQDDIKNLESMMTQLQTKVDAMESQPESSARSAPEGPVKVDLTDVEDLLRDVHGKVANMATSELEETLRNLQASIAGMEETIANLPARDRDIEKQVAVLRSVNTEAEEPEETEEAEKTEEKKAKEEIEPSAARRPQNPDDVATKDDVQAIETILRNTKARLEDSIDGEQAVRKDHVDAIEALILEAKDTLGSVVAQLETVSRKEDLVSMESLVTQINLSFDEMKERAEKSLEDPERVTKTDTDAIEGRILELKAMVEQISAADLAALPTKDDIKTVETLLLDMKDSSTTATEASSKALDERQAEISGVGERVTEVKTFLEEFKGLIDDKLESGAMGVEALGKVLEGISESMTANGSVGTDLKEMLELMKTEFEESKSGVIGAKMDTDEKFQLTTDVLSAKIDEKIGELATKYDEFQLILDDRATAGEARDLEMDAAITGTKTIADELKALVDTLGTAVTESLEKMELASQTVFDKTELLFSKTEENHIDTITEHQATREQVQVAITAIEGLQGNLGEVQPQILESVKEILEMVGQNFENTKLSIVGIEQKIEENKPQELLLPPPPEKYDDVEVITRLDRLIEGKYDDAGLHAKLDTIATHKYDDAELRAKIEELIDSKYDDAEIRTRLDALLEGKYDDSEVRSKLDALIEAPQYDDANVHTKLDVLIDSKYDDANVHTKLDALIDGKYDDANVHTKLDAIIEGKYDDTNLHTKLDALLDGKYDDSEVKAHLVTLIEGKYDDANVHTKLDALIDGKYDDTNVHTKLDALIDGKYDDANVHTKLDALIDGKYDDANVHTKLDALIDGKYDDTNVHTKLDALIDGKYDDTNVHTKLDTIFDSRYDDSEVRAMLTTIDEKCDPTAVHGKLDSIIEKSNQTELHTKLNRLVDHTDVAEKAFAQLQTIDRVHAQVTQTAAELTAFLSSERQRIADDHEEKEKALEQTSLALERQRAEQLHVEVVLADLRDEEARLRESILALRSENESLSRHRTRLTGDVSSLETALDIRREELHAMDARAEGLERRILQGVLDHSRSLLMTKSAPKGRDTMSRKRVPGARSSLTPADIEQQRQDTTPKPKTPSRNMVNMAVAGSRTSLAPSSPASASRRIASLSQITGNTPTGGFKRSQSVRTAGGAGLRKRSWAASRPPHDLEDFEKENMGLVREIDEDSRTTTPEPTETPRAISISNNETALTLASAVKGDENIVEVNEAADSLADSDEDDDDASSETGTLRRSSLGTTVVTDTDGGYDDETDSYYSDDQSDWTESNLGTESVVSESLRDNESIVGEGAVVVYNN</sequence>
<feature type="region of interest" description="Disordered" evidence="2">
    <location>
        <begin position="2104"/>
        <end position="2174"/>
    </location>
</feature>
<feature type="region of interest" description="Disordered" evidence="2">
    <location>
        <begin position="1"/>
        <end position="58"/>
    </location>
</feature>
<feature type="compositionally biased region" description="Acidic residues" evidence="2">
    <location>
        <begin position="1100"/>
        <end position="1112"/>
    </location>
</feature>
<feature type="compositionally biased region" description="Low complexity" evidence="2">
    <location>
        <begin position="2163"/>
        <end position="2172"/>
    </location>
</feature>
<evidence type="ECO:0000256" key="1">
    <source>
        <dbReference type="SAM" id="Coils"/>
    </source>
</evidence>
<evidence type="ECO:0000256" key="2">
    <source>
        <dbReference type="SAM" id="MobiDB-lite"/>
    </source>
</evidence>
<dbReference type="PANTHER" id="PTHR23159:SF31">
    <property type="entry name" value="CENTROSOME-ASSOCIATED PROTEIN CEP250 ISOFORM X1"/>
    <property type="match status" value="1"/>
</dbReference>
<proteinExistence type="predicted"/>
<gene>
    <name evidence="3" type="ORF">Micbo1qcDRAFT_229643</name>
</gene>
<feature type="region of interest" description="Disordered" evidence="2">
    <location>
        <begin position="2028"/>
        <end position="2075"/>
    </location>
</feature>